<dbReference type="EMBL" id="BDQV01000327">
    <property type="protein sequence ID" value="GAY62953.1"/>
    <property type="molecule type" value="Genomic_DNA"/>
</dbReference>
<sequence>MLNPISYAKAKEEDQYPKFKVSRDVFGFGLYHVGLGVGSKETERFQLSTIIPYSINPGTLVMHSSVRLCGLGWGTTKKPGPQVSQKRRESSRWKDVDEKGSCLAKSRLLKFL</sequence>
<evidence type="ECO:0000313" key="2">
    <source>
        <dbReference type="Proteomes" id="UP000236630"/>
    </source>
</evidence>
<accession>A0A2H5QEE8</accession>
<evidence type="ECO:0000313" key="1">
    <source>
        <dbReference type="EMBL" id="GAY62953.1"/>
    </source>
</evidence>
<organism evidence="1 2">
    <name type="scientific">Citrus unshiu</name>
    <name type="common">Satsuma mandarin</name>
    <name type="synonym">Citrus nobilis var. unshiu</name>
    <dbReference type="NCBI Taxonomy" id="55188"/>
    <lineage>
        <taxon>Eukaryota</taxon>
        <taxon>Viridiplantae</taxon>
        <taxon>Streptophyta</taxon>
        <taxon>Embryophyta</taxon>
        <taxon>Tracheophyta</taxon>
        <taxon>Spermatophyta</taxon>
        <taxon>Magnoliopsida</taxon>
        <taxon>eudicotyledons</taxon>
        <taxon>Gunneridae</taxon>
        <taxon>Pentapetalae</taxon>
        <taxon>rosids</taxon>
        <taxon>malvids</taxon>
        <taxon>Sapindales</taxon>
        <taxon>Rutaceae</taxon>
        <taxon>Aurantioideae</taxon>
        <taxon>Citrus</taxon>
    </lineage>
</organism>
<comment type="caution">
    <text evidence="1">The sequence shown here is derived from an EMBL/GenBank/DDBJ whole genome shotgun (WGS) entry which is preliminary data.</text>
</comment>
<dbReference type="AlphaFoldDB" id="A0A2H5QEE8"/>
<proteinExistence type="predicted"/>
<reference evidence="1 2" key="1">
    <citation type="journal article" date="2017" name="Front. Genet.">
        <title>Draft sequencing of the heterozygous diploid genome of Satsuma (Citrus unshiu Marc.) using a hybrid assembly approach.</title>
        <authorList>
            <person name="Shimizu T."/>
            <person name="Tanizawa Y."/>
            <person name="Mochizuki T."/>
            <person name="Nagasaki H."/>
            <person name="Yoshioka T."/>
            <person name="Toyoda A."/>
            <person name="Fujiyama A."/>
            <person name="Kaminuma E."/>
            <person name="Nakamura Y."/>
        </authorList>
    </citation>
    <scope>NUCLEOTIDE SEQUENCE [LARGE SCALE GENOMIC DNA]</scope>
    <source>
        <strain evidence="2">cv. Miyagawa wase</strain>
    </source>
</reference>
<keyword evidence="2" id="KW-1185">Reference proteome</keyword>
<gene>
    <name evidence="1" type="ORF">CUMW_221760</name>
</gene>
<dbReference type="Proteomes" id="UP000236630">
    <property type="component" value="Unassembled WGS sequence"/>
</dbReference>
<protein>
    <submittedName>
        <fullName evidence="1">Uncharacterized protein</fullName>
    </submittedName>
</protein>
<name>A0A2H5QEE8_CITUN</name>